<reference evidence="18 19" key="1">
    <citation type="submission" date="2024-01" db="EMBL/GenBank/DDBJ databases">
        <title>The genome of the rayed Mediterranean limpet Patella caerulea (Linnaeus, 1758).</title>
        <authorList>
            <person name="Anh-Thu Weber A."/>
            <person name="Halstead-Nussloch G."/>
        </authorList>
    </citation>
    <scope>NUCLEOTIDE SEQUENCE [LARGE SCALE GENOMIC DNA]</scope>
    <source>
        <strain evidence="18">AATW-2023a</strain>
        <tissue evidence="18">Whole specimen</tissue>
    </source>
</reference>
<evidence type="ECO:0000256" key="2">
    <source>
        <dbReference type="ARBA" id="ARBA00009501"/>
    </source>
</evidence>
<name>A0AAN8PMT5_PATCE</name>
<dbReference type="InterPro" id="IPR050927">
    <property type="entry name" value="TRPM"/>
</dbReference>
<dbReference type="Pfam" id="PF00520">
    <property type="entry name" value="Ion_trans"/>
    <property type="match status" value="1"/>
</dbReference>
<protein>
    <recommendedName>
        <fullName evidence="20">Transient receptor potential cation channel subfamily M member 2</fullName>
    </recommendedName>
</protein>
<evidence type="ECO:0000256" key="14">
    <source>
        <dbReference type="SAM" id="Phobius"/>
    </source>
</evidence>
<evidence type="ECO:0008006" key="20">
    <source>
        <dbReference type="Google" id="ProtNLM"/>
    </source>
</evidence>
<dbReference type="Gene3D" id="3.90.79.10">
    <property type="entry name" value="Nucleoside Triphosphate Pyrophosphohydrolase"/>
    <property type="match status" value="1"/>
</dbReference>
<evidence type="ECO:0000256" key="9">
    <source>
        <dbReference type="ARBA" id="ARBA00022989"/>
    </source>
</evidence>
<keyword evidence="19" id="KW-1185">Reference proteome</keyword>
<accession>A0AAN8PMT5</accession>
<dbReference type="PANTHER" id="PTHR13800">
    <property type="entry name" value="TRANSIENT RECEPTOR POTENTIAL CATION CHANNEL, SUBFAMILY M, MEMBER 6"/>
    <property type="match status" value="1"/>
</dbReference>
<feature type="transmembrane region" description="Helical" evidence="14">
    <location>
        <begin position="844"/>
        <end position="864"/>
    </location>
</feature>
<evidence type="ECO:0000313" key="19">
    <source>
        <dbReference type="Proteomes" id="UP001347796"/>
    </source>
</evidence>
<dbReference type="Proteomes" id="UP001347796">
    <property type="component" value="Unassembled WGS sequence"/>
</dbReference>
<dbReference type="GO" id="GO:0099604">
    <property type="term" value="F:ligand-gated calcium channel activity"/>
    <property type="evidence" value="ECO:0007669"/>
    <property type="project" value="TreeGrafter"/>
</dbReference>
<dbReference type="Pfam" id="PF25969">
    <property type="entry name" value="NUDT9_N"/>
    <property type="match status" value="1"/>
</dbReference>
<evidence type="ECO:0000256" key="1">
    <source>
        <dbReference type="ARBA" id="ARBA00004651"/>
    </source>
</evidence>
<organism evidence="18 19">
    <name type="scientific">Patella caerulea</name>
    <name type="common">Rayed Mediterranean limpet</name>
    <dbReference type="NCBI Taxonomy" id="87958"/>
    <lineage>
        <taxon>Eukaryota</taxon>
        <taxon>Metazoa</taxon>
        <taxon>Spiralia</taxon>
        <taxon>Lophotrochozoa</taxon>
        <taxon>Mollusca</taxon>
        <taxon>Gastropoda</taxon>
        <taxon>Patellogastropoda</taxon>
        <taxon>Patelloidea</taxon>
        <taxon>Patellidae</taxon>
        <taxon>Patella</taxon>
    </lineage>
</organism>
<feature type="domain" description="TRPM SLOG" evidence="16">
    <location>
        <begin position="135"/>
        <end position="388"/>
    </location>
</feature>
<dbReference type="SUPFAM" id="SSF55811">
    <property type="entry name" value="Nudix"/>
    <property type="match status" value="1"/>
</dbReference>
<dbReference type="PANTHER" id="PTHR13800:SF12">
    <property type="entry name" value="TRANSIENT RECEPTOR POTENTIAL CATION CHANNEL SUBFAMILY M MEMBER-LIKE 2"/>
    <property type="match status" value="1"/>
</dbReference>
<evidence type="ECO:0000256" key="6">
    <source>
        <dbReference type="ARBA" id="ARBA00022673"/>
    </source>
</evidence>
<feature type="transmembrane region" description="Helical" evidence="14">
    <location>
        <begin position="749"/>
        <end position="767"/>
    </location>
</feature>
<keyword evidence="3" id="KW-0813">Transport</keyword>
<evidence type="ECO:0000256" key="7">
    <source>
        <dbReference type="ARBA" id="ARBA00022692"/>
    </source>
</evidence>
<dbReference type="InterPro" id="IPR057366">
    <property type="entry name" value="TRPM-like"/>
</dbReference>
<keyword evidence="12" id="KW-0407">Ion channel</keyword>
<evidence type="ECO:0000256" key="10">
    <source>
        <dbReference type="ARBA" id="ARBA00023065"/>
    </source>
</evidence>
<keyword evidence="4" id="KW-1003">Cell membrane</keyword>
<dbReference type="EMBL" id="JAZGQO010000008">
    <property type="protein sequence ID" value="KAK6180327.1"/>
    <property type="molecule type" value="Genomic_DNA"/>
</dbReference>
<evidence type="ECO:0000259" key="16">
    <source>
        <dbReference type="Pfam" id="PF18139"/>
    </source>
</evidence>
<evidence type="ECO:0000256" key="3">
    <source>
        <dbReference type="ARBA" id="ARBA00022448"/>
    </source>
</evidence>
<feature type="transmembrane region" description="Helical" evidence="14">
    <location>
        <begin position="965"/>
        <end position="988"/>
    </location>
</feature>
<evidence type="ECO:0000256" key="12">
    <source>
        <dbReference type="ARBA" id="ARBA00023303"/>
    </source>
</evidence>
<evidence type="ECO:0000256" key="11">
    <source>
        <dbReference type="ARBA" id="ARBA00023136"/>
    </source>
</evidence>
<feature type="transmembrane region" description="Helical" evidence="14">
    <location>
        <begin position="814"/>
        <end position="838"/>
    </location>
</feature>
<gene>
    <name evidence="18" type="ORF">SNE40_012504</name>
</gene>
<keyword evidence="5" id="KW-0109">Calcium transport</keyword>
<evidence type="ECO:0000313" key="18">
    <source>
        <dbReference type="EMBL" id="KAK6180327.1"/>
    </source>
</evidence>
<keyword evidence="8" id="KW-0106">Calcium</keyword>
<comment type="similarity">
    <text evidence="2">Belongs to the transient receptor (TC 1.A.4) family. LTrpC subfamily. TRPM2 sub-subfamily.</text>
</comment>
<dbReference type="GO" id="GO:0005886">
    <property type="term" value="C:plasma membrane"/>
    <property type="evidence" value="ECO:0007669"/>
    <property type="project" value="UniProtKB-SubCell"/>
</dbReference>
<feature type="region of interest" description="Disordered" evidence="13">
    <location>
        <begin position="780"/>
        <end position="805"/>
    </location>
</feature>
<keyword evidence="7 14" id="KW-0812">Transmembrane</keyword>
<dbReference type="InterPro" id="IPR015797">
    <property type="entry name" value="NUDIX_hydrolase-like_dom_sf"/>
</dbReference>
<feature type="transmembrane region" description="Helical" evidence="14">
    <location>
        <begin position="1097"/>
        <end position="1117"/>
    </location>
</feature>
<evidence type="ECO:0000256" key="13">
    <source>
        <dbReference type="SAM" id="MobiDB-lite"/>
    </source>
</evidence>
<dbReference type="InterPro" id="IPR041491">
    <property type="entry name" value="TRPM_SLOG"/>
</dbReference>
<feature type="domain" description="TRPM-like" evidence="17">
    <location>
        <begin position="484"/>
        <end position="729"/>
    </location>
</feature>
<dbReference type="Pfam" id="PF18139">
    <property type="entry name" value="LSDAT_euk"/>
    <property type="match status" value="1"/>
</dbReference>
<keyword evidence="11 14" id="KW-0472">Membrane</keyword>
<proteinExistence type="inferred from homology"/>
<evidence type="ECO:0000259" key="15">
    <source>
        <dbReference type="Pfam" id="PF00520"/>
    </source>
</evidence>
<feature type="transmembrane region" description="Helical" evidence="14">
    <location>
        <begin position="897"/>
        <end position="917"/>
    </location>
</feature>
<keyword evidence="9 14" id="KW-1133">Transmembrane helix</keyword>
<evidence type="ECO:0000256" key="5">
    <source>
        <dbReference type="ARBA" id="ARBA00022568"/>
    </source>
</evidence>
<dbReference type="Pfam" id="PF25508">
    <property type="entry name" value="TRPM2"/>
    <property type="match status" value="1"/>
</dbReference>
<evidence type="ECO:0000259" key="17">
    <source>
        <dbReference type="Pfam" id="PF25508"/>
    </source>
</evidence>
<comment type="subcellular location">
    <subcellularLocation>
        <location evidence="1">Cell membrane</location>
        <topology evidence="1">Multi-pass membrane protein</topology>
    </subcellularLocation>
</comment>
<feature type="transmembrane region" description="Helical" evidence="14">
    <location>
        <begin position="1050"/>
        <end position="1076"/>
    </location>
</feature>
<dbReference type="CDD" id="cd03670">
    <property type="entry name" value="NUDIX_ADPRase_Nudt9"/>
    <property type="match status" value="1"/>
</dbReference>
<feature type="transmembrane region" description="Helical" evidence="14">
    <location>
        <begin position="923"/>
        <end position="945"/>
    </location>
</feature>
<keyword evidence="10" id="KW-0406">Ion transport</keyword>
<evidence type="ECO:0000256" key="8">
    <source>
        <dbReference type="ARBA" id="ARBA00022837"/>
    </source>
</evidence>
<evidence type="ECO:0000256" key="4">
    <source>
        <dbReference type="ARBA" id="ARBA00022475"/>
    </source>
</evidence>
<keyword evidence="6" id="KW-0107">Calcium channel</keyword>
<feature type="domain" description="Ion transport" evidence="15">
    <location>
        <begin position="820"/>
        <end position="1082"/>
    </location>
</feature>
<dbReference type="InterPro" id="IPR005821">
    <property type="entry name" value="Ion_trans_dom"/>
</dbReference>
<sequence length="1560" mass="178813">MASPSDNIEMAKVTPDKTMRIDQDNGTNRFRNSNPVMPMPKTSLSAMASLSADQQEEINWIQRNVKIKRCCGFVKAPGDKNNVADPKCKCGQIRSLHPSDSMLPPNNEDVPWKVEEYPCDAFGEIEFHDSDNQVAKFIRVSNDQGVTKILKELLMKKWKLQKPNLLISVTGGAKNFDMKSRLREVFRRGLQKAAESTGAWIVTGGTNTGVMKHVGEAMKEISITDERNRVVAIGVAPWGCIQNRENLISPDGKWPCEYNLLEDAPKPDEVFLNPNHTHFLLVDDGTTHKWATEIDFRSALEKAISEMSLEMSQGTEVNKTNIPVVLLVLQGGPGTFKTILGAIKNKTPTVVIKGTGGAADILALAFQRAQSTEISGFDRDREQIRNTVMGIDANLQDELFKLMEQNYGNTISKSEYMEIIKEIIQSKDLLTVFELDSRNSTNDVDMAILKALLKDNRNDVMDQLELALVWDKMEVAKKEILGDDNLDKKNLRLPEKMLTAIQRNRVSFVDLFIDHGVNLKQFLTRDRLLTLYNTIPENCILRNLLRLKASQKRQKLQSITFLHVNSLLQDLLGDYFVPYYDRPPYHHDNKSDVSSALASASDIPQAVGSSIQRKLDHPIQDLFIWSILMNRQELAKLFWVELDEPIAAALFANGLYKGLKMISVDTEISQILQQNADEFENLAIGVLNSCYEKDENKAQDLLIRELPNWGETTCVLMAVQSDNKRFISQTACQTLLNSIWMGKLSSHNSILRILPSIVLFPLIFFLVKFKDDENRHNSEMKIGDTEYDPSKSQIDDKRNQNQPRTSNCSKLKQFYLAPAVIFYLNVFTYLVFLCLYSYHILISFNRQFTIIEGIICGWVVTIFVEEMRQVLNSKDTVYTSNARSLGSKVKAYFTDSWNILDLVTVFLFALGIILRFIPNDITFEFARVTLCLNLVSFYFRILHIFSVNKQLGPKLVMIRRMVQDLMSFVVILAVFIMAYAVATEAILYPNTELSWKMIYHVPRKAYWQIYGELFLEDIEGENPCSSDPAVYGDYETLRCPSEVGKYLAPVFMGIYVLMTNVLLLNLLIAMFSYTFQKIQDNTDLHWYFQRYQLVHEYYSRPFLPPPAIIIVHVYLFIKYLKGKCFITTKKGSDFRKKYDSKQEERQIVQWENVIAENYCNANKRDSVDSLHQRYVTILERLENMSSKAVEYQDGEQQSSPLDNRVQLVEQQMASTYKALDWIMSSLSENKLAAKTPRPQLCDAEKFLEKELRRKRKKELRNAQLRHFFTDNFKLHVACRNSKYCDTGIQRTQLNDEEVLWAIKVPFYNPPKYTNPKILANTKPYADTVDLLEVSLEESQKFQFNAYDENFKCDRRSLCGHDYEVKDGVPLNPRGRTGLIGRGDLGRWGPNYTIDCVVSRWKKDEDGQVDEEDGRPLLEFIAIRRSDSSKQWAIPGGFASPQIDMYDSLIKVFADEALGYLTKSVEEKKTIEELLHRLAAKGQVIFEGYADDRRNTDNAWTESRLINFHDDDGSIVDNLRIMAGDKSVDMAAWIVPKSSIPFWGNHADFLSLIAEKYKAFF</sequence>
<comment type="caution">
    <text evidence="18">The sequence shown here is derived from an EMBL/GenBank/DDBJ whole genome shotgun (WGS) entry which is preliminary data.</text>
</comment>